<evidence type="ECO:0000256" key="3">
    <source>
        <dbReference type="ARBA" id="ARBA00022692"/>
    </source>
</evidence>
<dbReference type="InterPro" id="IPR000620">
    <property type="entry name" value="EamA_dom"/>
</dbReference>
<comment type="caution">
    <text evidence="8">The sequence shown here is derived from an EMBL/GenBank/DDBJ whole genome shotgun (WGS) entry which is preliminary data.</text>
</comment>
<feature type="transmembrane region" description="Helical" evidence="6">
    <location>
        <begin position="122"/>
        <end position="140"/>
    </location>
</feature>
<evidence type="ECO:0000256" key="6">
    <source>
        <dbReference type="SAM" id="Phobius"/>
    </source>
</evidence>
<feature type="transmembrane region" description="Helical" evidence="6">
    <location>
        <begin position="7"/>
        <end position="25"/>
    </location>
</feature>
<keyword evidence="3 6" id="KW-0812">Transmembrane</keyword>
<feature type="transmembrane region" description="Helical" evidence="6">
    <location>
        <begin position="146"/>
        <end position="163"/>
    </location>
</feature>
<evidence type="ECO:0000313" key="9">
    <source>
        <dbReference type="Proteomes" id="UP000216024"/>
    </source>
</evidence>
<evidence type="ECO:0000256" key="4">
    <source>
        <dbReference type="ARBA" id="ARBA00022989"/>
    </source>
</evidence>
<organism evidence="8 9">
    <name type="scientific">Anaeromicrobium sediminis</name>
    <dbReference type="NCBI Taxonomy" id="1478221"/>
    <lineage>
        <taxon>Bacteria</taxon>
        <taxon>Bacillati</taxon>
        <taxon>Bacillota</taxon>
        <taxon>Clostridia</taxon>
        <taxon>Peptostreptococcales</taxon>
        <taxon>Thermotaleaceae</taxon>
        <taxon>Anaeromicrobium</taxon>
    </lineage>
</organism>
<dbReference type="Pfam" id="PF00892">
    <property type="entry name" value="EamA"/>
    <property type="match status" value="2"/>
</dbReference>
<feature type="domain" description="EamA" evidence="7">
    <location>
        <begin position="145"/>
        <end position="274"/>
    </location>
</feature>
<evidence type="ECO:0000256" key="1">
    <source>
        <dbReference type="ARBA" id="ARBA00004141"/>
    </source>
</evidence>
<keyword evidence="5 6" id="KW-0472">Membrane</keyword>
<keyword evidence="4 6" id="KW-1133">Transmembrane helix</keyword>
<comment type="similarity">
    <text evidence="2">Belongs to the EamA transporter family.</text>
</comment>
<feature type="transmembrane region" description="Helical" evidence="6">
    <location>
        <begin position="257"/>
        <end position="275"/>
    </location>
</feature>
<dbReference type="RefSeq" id="WP_095131878.1">
    <property type="nucleotide sequence ID" value="NZ_NIBG01000003.1"/>
</dbReference>
<feature type="transmembrane region" description="Helical" evidence="6">
    <location>
        <begin position="232"/>
        <end position="251"/>
    </location>
</feature>
<dbReference type="Proteomes" id="UP000216024">
    <property type="component" value="Unassembled WGS sequence"/>
</dbReference>
<evidence type="ECO:0000256" key="5">
    <source>
        <dbReference type="ARBA" id="ARBA00023136"/>
    </source>
</evidence>
<dbReference type="SUPFAM" id="SSF103481">
    <property type="entry name" value="Multidrug resistance efflux transporter EmrE"/>
    <property type="match status" value="2"/>
</dbReference>
<dbReference type="InterPro" id="IPR037185">
    <property type="entry name" value="EmrE-like"/>
</dbReference>
<reference evidence="8 9" key="1">
    <citation type="submission" date="2017-06" db="EMBL/GenBank/DDBJ databases">
        <title>Draft genome sequence of anaerobic fermentative bacterium Anaeromicrobium sediminis DY2726D isolated from West Pacific Ocean sediments.</title>
        <authorList>
            <person name="Zeng X."/>
        </authorList>
    </citation>
    <scope>NUCLEOTIDE SEQUENCE [LARGE SCALE GENOMIC DNA]</scope>
    <source>
        <strain evidence="8 9">DY2726D</strain>
    </source>
</reference>
<name>A0A267MLC1_9FIRM</name>
<proteinExistence type="inferred from homology"/>
<feature type="domain" description="EamA" evidence="7">
    <location>
        <begin position="6"/>
        <end position="136"/>
    </location>
</feature>
<evidence type="ECO:0000256" key="2">
    <source>
        <dbReference type="ARBA" id="ARBA00007362"/>
    </source>
</evidence>
<dbReference type="GO" id="GO:0016020">
    <property type="term" value="C:membrane"/>
    <property type="evidence" value="ECO:0007669"/>
    <property type="project" value="UniProtKB-SubCell"/>
</dbReference>
<feature type="transmembrane region" description="Helical" evidence="6">
    <location>
        <begin position="67"/>
        <end position="84"/>
    </location>
</feature>
<dbReference type="AlphaFoldDB" id="A0A267MLC1"/>
<accession>A0A267MLC1</accession>
<dbReference type="OrthoDB" id="5148831at2"/>
<evidence type="ECO:0000259" key="7">
    <source>
        <dbReference type="Pfam" id="PF00892"/>
    </source>
</evidence>
<dbReference type="EMBL" id="NIBG01000003">
    <property type="protein sequence ID" value="PAB60404.1"/>
    <property type="molecule type" value="Genomic_DNA"/>
</dbReference>
<gene>
    <name evidence="8" type="ORF">CCE28_05785</name>
</gene>
<dbReference type="PANTHER" id="PTHR22911:SF6">
    <property type="entry name" value="SOLUTE CARRIER FAMILY 35 MEMBER G1"/>
    <property type="match status" value="1"/>
</dbReference>
<keyword evidence="9" id="KW-1185">Reference proteome</keyword>
<sequence length="290" mass="32113">MTDKNKGIMAMIISAFGFAIMGGLVKLIGDIPVIQKSLFRNGVTMIITLIIIIYSKVDIREIKHHKLLLLRSSLGTIGILLNYYALDNLILSDANIIARLSTFLVVIFCFIFLKEKVNFKQVGAIIAAFIGVLFIVKPQLTIQPAYIVAILGSVAAALAYTVLRVVGQKEHYLSIVMYFSTFSTLVLLPYVIFNFVAMSGIQIVYSILSGVGACVGQYGLTVAYKYAPAKEISIYSYFGVIFSAIFSMVIFEEYADFLSVIGYLIIFGGSLFMFLDKIYCSKTYEKALES</sequence>
<comment type="subcellular location">
    <subcellularLocation>
        <location evidence="1">Membrane</location>
        <topology evidence="1">Multi-pass membrane protein</topology>
    </subcellularLocation>
</comment>
<protein>
    <submittedName>
        <fullName evidence="8">EamA family transporter</fullName>
    </submittedName>
</protein>
<feature type="transmembrane region" description="Helical" evidence="6">
    <location>
        <begin position="175"/>
        <end position="197"/>
    </location>
</feature>
<feature type="transmembrane region" description="Helical" evidence="6">
    <location>
        <begin position="37"/>
        <end position="55"/>
    </location>
</feature>
<evidence type="ECO:0000313" key="8">
    <source>
        <dbReference type="EMBL" id="PAB60404.1"/>
    </source>
</evidence>
<dbReference type="PANTHER" id="PTHR22911">
    <property type="entry name" value="ACYL-MALONYL CONDENSING ENZYME-RELATED"/>
    <property type="match status" value="1"/>
</dbReference>
<feature type="transmembrane region" description="Helical" evidence="6">
    <location>
        <begin position="203"/>
        <end position="220"/>
    </location>
</feature>
<feature type="transmembrane region" description="Helical" evidence="6">
    <location>
        <begin position="96"/>
        <end position="113"/>
    </location>
</feature>